<dbReference type="OrthoDB" id="1735926at2759"/>
<protein>
    <submittedName>
        <fullName evidence="1">Uncharacterized protein</fullName>
    </submittedName>
</protein>
<accession>A0A2G9S603</accession>
<keyword evidence="2" id="KW-1185">Reference proteome</keyword>
<dbReference type="Proteomes" id="UP000228934">
    <property type="component" value="Unassembled WGS sequence"/>
</dbReference>
<name>A0A2G9S603_AQUCT</name>
<evidence type="ECO:0000313" key="2">
    <source>
        <dbReference type="Proteomes" id="UP000228934"/>
    </source>
</evidence>
<organism evidence="1 2">
    <name type="scientific">Aquarana catesbeiana</name>
    <name type="common">American bullfrog</name>
    <name type="synonym">Rana catesbeiana</name>
    <dbReference type="NCBI Taxonomy" id="8400"/>
    <lineage>
        <taxon>Eukaryota</taxon>
        <taxon>Metazoa</taxon>
        <taxon>Chordata</taxon>
        <taxon>Craniata</taxon>
        <taxon>Vertebrata</taxon>
        <taxon>Euteleostomi</taxon>
        <taxon>Amphibia</taxon>
        <taxon>Batrachia</taxon>
        <taxon>Anura</taxon>
        <taxon>Neobatrachia</taxon>
        <taxon>Ranoidea</taxon>
        <taxon>Ranidae</taxon>
        <taxon>Aquarana</taxon>
    </lineage>
</organism>
<proteinExistence type="predicted"/>
<evidence type="ECO:0000313" key="1">
    <source>
        <dbReference type="EMBL" id="PIO35566.1"/>
    </source>
</evidence>
<dbReference type="EMBL" id="KV925482">
    <property type="protein sequence ID" value="PIO35566.1"/>
    <property type="molecule type" value="Genomic_DNA"/>
</dbReference>
<gene>
    <name evidence="1" type="ORF">AB205_0018140</name>
</gene>
<dbReference type="AlphaFoldDB" id="A0A2G9S603"/>
<sequence length="97" mass="11064">MFAYILTAAYTLSPVRQSLTLKARWRIKLPQGKRTCCEKAFLAEENFIIVILFHETATNLHSSLFCSYTVHCPYSPYQNHCCIQSVAPIPDNSKLLP</sequence>
<reference evidence="2" key="1">
    <citation type="journal article" date="2017" name="Nat. Commun.">
        <title>The North American bullfrog draft genome provides insight into hormonal regulation of long noncoding RNA.</title>
        <authorList>
            <person name="Hammond S.A."/>
            <person name="Warren R.L."/>
            <person name="Vandervalk B.P."/>
            <person name="Kucuk E."/>
            <person name="Khan H."/>
            <person name="Gibb E.A."/>
            <person name="Pandoh P."/>
            <person name="Kirk H."/>
            <person name="Zhao Y."/>
            <person name="Jones M."/>
            <person name="Mungall A.J."/>
            <person name="Coope R."/>
            <person name="Pleasance S."/>
            <person name="Moore R.A."/>
            <person name="Holt R.A."/>
            <person name="Round J.M."/>
            <person name="Ohora S."/>
            <person name="Walle B.V."/>
            <person name="Veldhoen N."/>
            <person name="Helbing C.C."/>
            <person name="Birol I."/>
        </authorList>
    </citation>
    <scope>NUCLEOTIDE SEQUENCE [LARGE SCALE GENOMIC DNA]</scope>
</reference>